<dbReference type="EMBL" id="JAOWLB010000007">
    <property type="protein sequence ID" value="MCV2889064.1"/>
    <property type="molecule type" value="Genomic_DNA"/>
</dbReference>
<gene>
    <name evidence="2" type="ORF">OE747_11980</name>
</gene>
<organism evidence="2 3">
    <name type="scientific">Ruegeria aquimaris</name>
    <dbReference type="NCBI Taxonomy" id="2984333"/>
    <lineage>
        <taxon>Bacteria</taxon>
        <taxon>Pseudomonadati</taxon>
        <taxon>Pseudomonadota</taxon>
        <taxon>Alphaproteobacteria</taxon>
        <taxon>Rhodobacterales</taxon>
        <taxon>Roseobacteraceae</taxon>
        <taxon>Ruegeria</taxon>
    </lineage>
</organism>
<sequence>MPEDAIGFEFFKDDQNPRLSIVNQAALDHASSRLSNEIAHLRAFDHLGNAIEAVQRAAQHKARLDPPDWNGNVPPDATDEGDFFLLG</sequence>
<accession>A0ABT3AK61</accession>
<feature type="compositionally biased region" description="Acidic residues" evidence="1">
    <location>
        <begin position="77"/>
        <end position="87"/>
    </location>
</feature>
<comment type="caution">
    <text evidence="2">The sequence shown here is derived from an EMBL/GenBank/DDBJ whole genome shotgun (WGS) entry which is preliminary data.</text>
</comment>
<evidence type="ECO:0000313" key="2">
    <source>
        <dbReference type="EMBL" id="MCV2889064.1"/>
    </source>
</evidence>
<evidence type="ECO:0000313" key="3">
    <source>
        <dbReference type="Proteomes" id="UP001320899"/>
    </source>
</evidence>
<dbReference type="Proteomes" id="UP001320899">
    <property type="component" value="Unassembled WGS sequence"/>
</dbReference>
<proteinExistence type="predicted"/>
<evidence type="ECO:0000256" key="1">
    <source>
        <dbReference type="SAM" id="MobiDB-lite"/>
    </source>
</evidence>
<name>A0ABT3AK61_9RHOB</name>
<protein>
    <submittedName>
        <fullName evidence="2">Uncharacterized protein</fullName>
    </submittedName>
</protein>
<reference evidence="2 3" key="1">
    <citation type="submission" date="2022-10" db="EMBL/GenBank/DDBJ databases">
        <title>Ruegeria sp. nov., isolated from ocean surface sediments.</title>
        <authorList>
            <person name="He W."/>
            <person name="Xue H.-P."/>
            <person name="Zhang D.-F."/>
        </authorList>
    </citation>
    <scope>NUCLEOTIDE SEQUENCE [LARGE SCALE GENOMIC DNA]</scope>
    <source>
        <strain evidence="2 3">XHP0148</strain>
    </source>
</reference>
<dbReference type="RefSeq" id="WP_263828833.1">
    <property type="nucleotide sequence ID" value="NZ_JAOWLB010000007.1"/>
</dbReference>
<feature type="region of interest" description="Disordered" evidence="1">
    <location>
        <begin position="62"/>
        <end position="87"/>
    </location>
</feature>
<keyword evidence="3" id="KW-1185">Reference proteome</keyword>